<comment type="caution">
    <text evidence="2">The sequence shown here is derived from an EMBL/GenBank/DDBJ whole genome shotgun (WGS) entry which is preliminary data.</text>
</comment>
<dbReference type="EMBL" id="VSWC01000041">
    <property type="protein sequence ID" value="KAA1103804.1"/>
    <property type="molecule type" value="Genomic_DNA"/>
</dbReference>
<feature type="region of interest" description="Disordered" evidence="1">
    <location>
        <begin position="78"/>
        <end position="106"/>
    </location>
</feature>
<name>A0A5B0PT57_PUCGR</name>
<evidence type="ECO:0000313" key="3">
    <source>
        <dbReference type="Proteomes" id="UP000324748"/>
    </source>
</evidence>
<proteinExistence type="predicted"/>
<organism evidence="2 3">
    <name type="scientific">Puccinia graminis f. sp. tritici</name>
    <dbReference type="NCBI Taxonomy" id="56615"/>
    <lineage>
        <taxon>Eukaryota</taxon>
        <taxon>Fungi</taxon>
        <taxon>Dikarya</taxon>
        <taxon>Basidiomycota</taxon>
        <taxon>Pucciniomycotina</taxon>
        <taxon>Pucciniomycetes</taxon>
        <taxon>Pucciniales</taxon>
        <taxon>Pucciniaceae</taxon>
        <taxon>Puccinia</taxon>
    </lineage>
</organism>
<gene>
    <name evidence="2" type="ORF">PGT21_001004</name>
</gene>
<reference evidence="2 3" key="1">
    <citation type="submission" date="2019-05" db="EMBL/GenBank/DDBJ databases">
        <title>Emergence of the Ug99 lineage of the wheat stem rust pathogen through somatic hybridization.</title>
        <authorList>
            <person name="Li F."/>
            <person name="Upadhyaya N.M."/>
            <person name="Sperschneider J."/>
            <person name="Matny O."/>
            <person name="Nguyen-Phuc H."/>
            <person name="Mago R."/>
            <person name="Raley C."/>
            <person name="Miller M.E."/>
            <person name="Silverstein K.A.T."/>
            <person name="Henningsen E."/>
            <person name="Hirsch C.D."/>
            <person name="Visser B."/>
            <person name="Pretorius Z.A."/>
            <person name="Steffenson B.J."/>
            <person name="Schwessinger B."/>
            <person name="Dodds P.N."/>
            <person name="Figueroa M."/>
        </authorList>
    </citation>
    <scope>NUCLEOTIDE SEQUENCE [LARGE SCALE GENOMIC DNA]</scope>
    <source>
        <strain evidence="2">21-0</strain>
    </source>
</reference>
<keyword evidence="3" id="KW-1185">Reference proteome</keyword>
<evidence type="ECO:0000256" key="1">
    <source>
        <dbReference type="SAM" id="MobiDB-lite"/>
    </source>
</evidence>
<dbReference type="AlphaFoldDB" id="A0A5B0PT57"/>
<sequence>MLPVPHHKLKGLNCHRRALAPRPTTTPHLMSNLEAQMNGQPLQLQSPLTISITTQIKSLHLRMKSFHLVATPLTKLPSTQGNKTLAHLPGRLRPSPKSEKKYQTQMKTRQKVLIRRLSPTLRYWRAQ</sequence>
<evidence type="ECO:0000313" key="2">
    <source>
        <dbReference type="EMBL" id="KAA1103804.1"/>
    </source>
</evidence>
<protein>
    <submittedName>
        <fullName evidence="2">Uncharacterized protein</fullName>
    </submittedName>
</protein>
<dbReference type="Proteomes" id="UP000324748">
    <property type="component" value="Unassembled WGS sequence"/>
</dbReference>
<accession>A0A5B0PT57</accession>